<comment type="caution">
    <text evidence="3">The sequence shown here is derived from an EMBL/GenBank/DDBJ whole genome shotgun (WGS) entry which is preliminary data.</text>
</comment>
<dbReference type="EMBL" id="VTPX01000006">
    <property type="protein sequence ID" value="KAA0017902.1"/>
    <property type="molecule type" value="Genomic_DNA"/>
</dbReference>
<organism evidence="3 4">
    <name type="scientific">Salinicola corii</name>
    <dbReference type="NCBI Taxonomy" id="2606937"/>
    <lineage>
        <taxon>Bacteria</taxon>
        <taxon>Pseudomonadati</taxon>
        <taxon>Pseudomonadota</taxon>
        <taxon>Gammaproteobacteria</taxon>
        <taxon>Oceanospirillales</taxon>
        <taxon>Halomonadaceae</taxon>
        <taxon>Salinicola</taxon>
    </lineage>
</organism>
<dbReference type="Gene3D" id="3.40.50.2000">
    <property type="entry name" value="Glycogen Phosphorylase B"/>
    <property type="match status" value="2"/>
</dbReference>
<feature type="domain" description="Glycosyl transferase family 1" evidence="1">
    <location>
        <begin position="205"/>
        <end position="367"/>
    </location>
</feature>
<feature type="domain" description="Glycosyltransferase subfamily 4-like N-terminal" evidence="2">
    <location>
        <begin position="77"/>
        <end position="195"/>
    </location>
</feature>
<proteinExistence type="predicted"/>
<evidence type="ECO:0000313" key="3">
    <source>
        <dbReference type="EMBL" id="KAA0017902.1"/>
    </source>
</evidence>
<reference evidence="3 4" key="1">
    <citation type="submission" date="2019-08" db="EMBL/GenBank/DDBJ databases">
        <title>Bioinformatics analysis of the strain L3 and L5.</title>
        <authorList>
            <person name="Li X."/>
        </authorList>
    </citation>
    <scope>NUCLEOTIDE SEQUENCE [LARGE SCALE GENOMIC DNA]</scope>
    <source>
        <strain evidence="3 4">L3</strain>
    </source>
</reference>
<dbReference type="PANTHER" id="PTHR45947">
    <property type="entry name" value="SULFOQUINOVOSYL TRANSFERASE SQD2"/>
    <property type="match status" value="1"/>
</dbReference>
<dbReference type="Proteomes" id="UP000466024">
    <property type="component" value="Unassembled WGS sequence"/>
</dbReference>
<evidence type="ECO:0000259" key="1">
    <source>
        <dbReference type="Pfam" id="PF00534"/>
    </source>
</evidence>
<evidence type="ECO:0000313" key="4">
    <source>
        <dbReference type="Proteomes" id="UP000466024"/>
    </source>
</evidence>
<dbReference type="InterPro" id="IPR050194">
    <property type="entry name" value="Glycosyltransferase_grp1"/>
</dbReference>
<dbReference type="InterPro" id="IPR028098">
    <property type="entry name" value="Glyco_trans_4-like_N"/>
</dbReference>
<evidence type="ECO:0000259" key="2">
    <source>
        <dbReference type="Pfam" id="PF13439"/>
    </source>
</evidence>
<dbReference type="SUPFAM" id="SSF53756">
    <property type="entry name" value="UDP-Glycosyltransferase/glycogen phosphorylase"/>
    <property type="match status" value="1"/>
</dbReference>
<dbReference type="InterPro" id="IPR001296">
    <property type="entry name" value="Glyco_trans_1"/>
</dbReference>
<dbReference type="Pfam" id="PF13439">
    <property type="entry name" value="Glyco_transf_4"/>
    <property type="match status" value="1"/>
</dbReference>
<protein>
    <submittedName>
        <fullName evidence="3">Glycosyltransferase</fullName>
    </submittedName>
</protein>
<sequence>MPGSTIYQKGSALVQLKRVGIFRNQLFKFSEPFITQQAQALTHFEPVYIGRKLLGRAPEGARYLSLDRSQGTVARGHQTVNALTRYPGEYVRLLRDGPVDIIHAHFGVDAVYALPLARRLGVPLVTTFHGFDATTNRKGLLTSGSPAWYHYLLFRKQLARGGDVFLCVSSYIRERVLALGFPEERTFVHYTGIDSALIPPRLPVGGTKKIVHVARLVEKKGTRYLILAFKELLREMPDCELEIIGEGPLEKELKDLVDSLTLNGKVNFLGSLPHETVLTRLTGASVLALPSVQAATGDMEGLGMVLLEAAAMGIPLVGTHHGGIPEVIVHGETGFLVEEKSVTNLKKYLLELVADDDTNVRMGLNAKVMIQNRFEMNCQSKTLERIYESVLKDAS</sequence>
<name>A0A640WDQ0_9GAMM</name>
<dbReference type="Pfam" id="PF00534">
    <property type="entry name" value="Glycos_transf_1"/>
    <property type="match status" value="1"/>
</dbReference>
<dbReference type="GO" id="GO:0016757">
    <property type="term" value="F:glycosyltransferase activity"/>
    <property type="evidence" value="ECO:0007669"/>
    <property type="project" value="InterPro"/>
</dbReference>
<dbReference type="PANTHER" id="PTHR45947:SF14">
    <property type="entry name" value="SLL1723 PROTEIN"/>
    <property type="match status" value="1"/>
</dbReference>
<keyword evidence="3" id="KW-0808">Transferase</keyword>
<accession>A0A640WDQ0</accession>
<keyword evidence="4" id="KW-1185">Reference proteome</keyword>
<dbReference type="AlphaFoldDB" id="A0A640WDQ0"/>
<gene>
    <name evidence="3" type="ORF">F0A16_12615</name>
</gene>